<comment type="caution">
    <text evidence="1">The sequence shown here is derived from an EMBL/GenBank/DDBJ whole genome shotgun (WGS) entry which is preliminary data.</text>
</comment>
<dbReference type="Proteomes" id="UP000316958">
    <property type="component" value="Unassembled WGS sequence"/>
</dbReference>
<evidence type="ECO:0000313" key="1">
    <source>
        <dbReference type="EMBL" id="TRU49476.1"/>
    </source>
</evidence>
<gene>
    <name evidence="1" type="ORF">EWV57_12280</name>
</gene>
<dbReference type="AlphaFoldDB" id="A0A552FRY8"/>
<sequence length="213" mass="24400">MFGTRNLFHKAAQVSLAITNPQNSEPSSSPHLEFLSRIYQQSKQISQIVTYIWRWADDTTNSHKKAVAIELKQYFDNPTTNTKDIGGKLKVLFQATPKNSGIINDPSYLLWAVFEEDATNNENYIFPMFDEFELGTKIAGLGYWFEVKVDAFHGTLDDPDGNDPHVFKFNIPYPPRPCIGEATVTTEELQAWIENREKFEYFAKNPYIPTTCC</sequence>
<reference evidence="1 2" key="1">
    <citation type="submission" date="2019-01" db="EMBL/GenBank/DDBJ databases">
        <title>Coherence of Microcystis species and biogeography revealed through population genomics.</title>
        <authorList>
            <person name="Perez-Carrascal O.M."/>
            <person name="Terrat Y."/>
            <person name="Giani A."/>
            <person name="Fortin N."/>
            <person name="Tromas N."/>
            <person name="Shapiro B.J."/>
        </authorList>
    </citation>
    <scope>NUCLEOTIDE SEQUENCE [LARGE SCALE GENOMIC DNA]</scope>
    <source>
        <strain evidence="1">Ma_QC_Ch_20071001_S25D</strain>
    </source>
</reference>
<name>A0A552FRY8_MICAE</name>
<evidence type="ECO:0000313" key="2">
    <source>
        <dbReference type="Proteomes" id="UP000316958"/>
    </source>
</evidence>
<dbReference type="EMBL" id="SFBE01000208">
    <property type="protein sequence ID" value="TRU49476.1"/>
    <property type="molecule type" value="Genomic_DNA"/>
</dbReference>
<protein>
    <submittedName>
        <fullName evidence="1">Uncharacterized protein</fullName>
    </submittedName>
</protein>
<organism evidence="1 2">
    <name type="scientific">Microcystis aeruginosa Ma_QC_Ch_20071001_S25D</name>
    <dbReference type="NCBI Taxonomy" id="2486250"/>
    <lineage>
        <taxon>Bacteria</taxon>
        <taxon>Bacillati</taxon>
        <taxon>Cyanobacteriota</taxon>
        <taxon>Cyanophyceae</taxon>
        <taxon>Oscillatoriophycideae</taxon>
        <taxon>Chroococcales</taxon>
        <taxon>Microcystaceae</taxon>
        <taxon>Microcystis</taxon>
    </lineage>
</organism>
<proteinExistence type="predicted"/>
<accession>A0A552FRY8</accession>